<evidence type="ECO:0000256" key="1">
    <source>
        <dbReference type="ARBA" id="ARBA00023015"/>
    </source>
</evidence>
<dbReference type="GO" id="GO:0003677">
    <property type="term" value="F:DNA binding"/>
    <property type="evidence" value="ECO:0007669"/>
    <property type="project" value="UniProtKB-KW"/>
</dbReference>
<evidence type="ECO:0000256" key="3">
    <source>
        <dbReference type="ARBA" id="ARBA00023163"/>
    </source>
</evidence>
<dbReference type="InterPro" id="IPR036388">
    <property type="entry name" value="WH-like_DNA-bd_sf"/>
</dbReference>
<dbReference type="Pfam" id="PF01638">
    <property type="entry name" value="HxlR"/>
    <property type="match status" value="1"/>
</dbReference>
<dbReference type="InterPro" id="IPR036390">
    <property type="entry name" value="WH_DNA-bd_sf"/>
</dbReference>
<accession>A0A9W4DSZ7</accession>
<evidence type="ECO:0000313" key="6">
    <source>
        <dbReference type="Proteomes" id="UP001152519"/>
    </source>
</evidence>
<name>A0A9W4DSZ7_9ACTN</name>
<evidence type="ECO:0000259" key="4">
    <source>
        <dbReference type="PROSITE" id="PS51118"/>
    </source>
</evidence>
<dbReference type="InterPro" id="IPR011991">
    <property type="entry name" value="ArsR-like_HTH"/>
</dbReference>
<dbReference type="PANTHER" id="PTHR33204">
    <property type="entry name" value="TRANSCRIPTIONAL REGULATOR, MARR FAMILY"/>
    <property type="match status" value="1"/>
</dbReference>
<organism evidence="5 6">
    <name type="scientific">Actinacidiphila cocklensis</name>
    <dbReference type="NCBI Taxonomy" id="887465"/>
    <lineage>
        <taxon>Bacteria</taxon>
        <taxon>Bacillati</taxon>
        <taxon>Actinomycetota</taxon>
        <taxon>Actinomycetes</taxon>
        <taxon>Kitasatosporales</taxon>
        <taxon>Streptomycetaceae</taxon>
        <taxon>Actinacidiphila</taxon>
    </lineage>
</organism>
<dbReference type="Gene3D" id="1.10.10.10">
    <property type="entry name" value="Winged helix-like DNA-binding domain superfamily/Winged helix DNA-binding domain"/>
    <property type="match status" value="1"/>
</dbReference>
<dbReference type="CDD" id="cd00090">
    <property type="entry name" value="HTH_ARSR"/>
    <property type="match status" value="1"/>
</dbReference>
<keyword evidence="6" id="KW-1185">Reference proteome</keyword>
<proteinExistence type="predicted"/>
<dbReference type="EMBL" id="CAJSLV010000064">
    <property type="protein sequence ID" value="CAG6395641.1"/>
    <property type="molecule type" value="Genomic_DNA"/>
</dbReference>
<dbReference type="Proteomes" id="UP001152519">
    <property type="component" value="Unassembled WGS sequence"/>
</dbReference>
<dbReference type="AlphaFoldDB" id="A0A9W4DSZ7"/>
<dbReference type="RefSeq" id="WP_251492934.1">
    <property type="nucleotide sequence ID" value="NZ_CAJSLV010000064.1"/>
</dbReference>
<feature type="domain" description="HTH hxlR-type" evidence="4">
    <location>
        <begin position="21"/>
        <end position="121"/>
    </location>
</feature>
<evidence type="ECO:0000256" key="2">
    <source>
        <dbReference type="ARBA" id="ARBA00023125"/>
    </source>
</evidence>
<reference evidence="5" key="1">
    <citation type="submission" date="2021-05" db="EMBL/GenBank/DDBJ databases">
        <authorList>
            <person name="Arsene-Ploetze F."/>
        </authorList>
    </citation>
    <scope>NUCLEOTIDE SEQUENCE</scope>
    <source>
        <strain evidence="5">DSM 42138</strain>
    </source>
</reference>
<comment type="caution">
    <text evidence="5">The sequence shown here is derived from an EMBL/GenBank/DDBJ whole genome shotgun (WGS) entry which is preliminary data.</text>
</comment>
<gene>
    <name evidence="5" type="ORF">SCOCK_340065</name>
</gene>
<keyword evidence="3" id="KW-0804">Transcription</keyword>
<sequence>MDTTPVASSPDWAAPYGPRDCPSRTVVETLGNTWTLLVLGALRLHDRPLRFNELRRLLDGITQKMLTQTLRKLERDGLVSRTVYPTVPPRVEYGLTELGVSAGRLTGAIADWSVANVHEILSARRTFDELAAAAPQPLPHPGGPRAV</sequence>
<dbReference type="PANTHER" id="PTHR33204:SF39">
    <property type="entry name" value="TRANSCRIPTIONAL REGULATORY PROTEIN"/>
    <property type="match status" value="1"/>
</dbReference>
<keyword evidence="1" id="KW-0805">Transcription regulation</keyword>
<dbReference type="SUPFAM" id="SSF46785">
    <property type="entry name" value="Winged helix' DNA-binding domain"/>
    <property type="match status" value="1"/>
</dbReference>
<protein>
    <submittedName>
        <fullName evidence="5">Transcriptional regulator</fullName>
    </submittedName>
</protein>
<evidence type="ECO:0000313" key="5">
    <source>
        <dbReference type="EMBL" id="CAG6395641.1"/>
    </source>
</evidence>
<dbReference type="PROSITE" id="PS51118">
    <property type="entry name" value="HTH_HXLR"/>
    <property type="match status" value="1"/>
</dbReference>
<keyword evidence="2" id="KW-0238">DNA-binding</keyword>
<dbReference type="InterPro" id="IPR002577">
    <property type="entry name" value="HTH_HxlR"/>
</dbReference>